<dbReference type="AlphaFoldDB" id="A0A452J4U8"/>
<evidence type="ECO:0000313" key="2">
    <source>
        <dbReference type="Proteomes" id="UP000291020"/>
    </source>
</evidence>
<dbReference type="Ensembl" id="ENSGAGT00000040206.1">
    <property type="protein sequence ID" value="ENSGAGP00000035502.1"/>
    <property type="gene ID" value="ENSGAGG00000025241.1"/>
</dbReference>
<dbReference type="PANTHER" id="PTHR45616">
    <property type="entry name" value="GATA-TYPE DOMAIN-CONTAINING PROTEIN"/>
    <property type="match status" value="1"/>
</dbReference>
<reference evidence="2" key="1">
    <citation type="journal article" date="2017" name="PLoS ONE">
        <title>The Agassiz's desert tortoise genome provides a resource for the conservation of a threatened species.</title>
        <authorList>
            <person name="Tollis M."/>
            <person name="DeNardo D.F."/>
            <person name="Cornelius J.A."/>
            <person name="Dolby G.A."/>
            <person name="Edwards T."/>
            <person name="Henen B.T."/>
            <person name="Karl A.E."/>
            <person name="Murphy R.W."/>
            <person name="Kusumi K."/>
        </authorList>
    </citation>
    <scope>NUCLEOTIDE SEQUENCE [LARGE SCALE GENOMIC DNA]</scope>
</reference>
<organism evidence="1 2">
    <name type="scientific">Gopherus agassizii</name>
    <name type="common">Agassiz's desert tortoise</name>
    <dbReference type="NCBI Taxonomy" id="38772"/>
    <lineage>
        <taxon>Eukaryota</taxon>
        <taxon>Metazoa</taxon>
        <taxon>Chordata</taxon>
        <taxon>Craniata</taxon>
        <taxon>Vertebrata</taxon>
        <taxon>Euteleostomi</taxon>
        <taxon>Archelosauria</taxon>
        <taxon>Testudinata</taxon>
        <taxon>Testudines</taxon>
        <taxon>Cryptodira</taxon>
        <taxon>Durocryptodira</taxon>
        <taxon>Testudinoidea</taxon>
        <taxon>Testudinidae</taxon>
        <taxon>Gopherus</taxon>
    </lineage>
</organism>
<evidence type="ECO:0000313" key="1">
    <source>
        <dbReference type="Ensembl" id="ENSGAGP00000035502.1"/>
    </source>
</evidence>
<evidence type="ECO:0008006" key="3">
    <source>
        <dbReference type="Google" id="ProtNLM"/>
    </source>
</evidence>
<protein>
    <recommendedName>
        <fullName evidence="3">Keratin type II head domain-containing protein</fullName>
    </recommendedName>
</protein>
<name>A0A452J4U8_9SAUR</name>
<proteinExistence type="predicted"/>
<reference evidence="1" key="3">
    <citation type="submission" date="2025-09" db="UniProtKB">
        <authorList>
            <consortium name="Ensembl"/>
        </authorList>
    </citation>
    <scope>IDENTIFICATION</scope>
</reference>
<dbReference type="PANTHER" id="PTHR45616:SF22">
    <property type="entry name" value="SFI1 SPINDLE BODY DOMAIN-CONTAINING PROTEIN"/>
    <property type="match status" value="1"/>
</dbReference>
<reference evidence="1" key="2">
    <citation type="submission" date="2025-08" db="UniProtKB">
        <authorList>
            <consortium name="Ensembl"/>
        </authorList>
    </citation>
    <scope>IDENTIFICATION</scope>
</reference>
<sequence>KMDPPLACCGFSSSSSSSTISSSLLPGALGSLYRPSSSACDCLPSTSSFSTGVVKMSAISISKKYRSSPHNFSSQSYAFTGQPRMSLMTYAISSTGGSKFRGARSPLGLGMSGGAGIEGSLVAMNFNWSLMSPIETGLDPEIQRLKAQEKEQIKTLNNKFALFIDKVSLGSSNAKRPLFDRWICVVNSSVALLSYTFYLIRTGETGEN</sequence>
<dbReference type="STRING" id="38772.ENSGAGP00000035502"/>
<keyword evidence="2" id="KW-1185">Reference proteome</keyword>
<dbReference type="Proteomes" id="UP000291020">
    <property type="component" value="Unassembled WGS sequence"/>
</dbReference>
<accession>A0A452J4U8</accession>